<protein>
    <submittedName>
        <fullName evidence="1">Uncharacterized protein</fullName>
    </submittedName>
</protein>
<dbReference type="EMBL" id="FRAA01000011">
    <property type="protein sequence ID" value="SHK90888.1"/>
    <property type="molecule type" value="Genomic_DNA"/>
</dbReference>
<reference evidence="2" key="1">
    <citation type="submission" date="2016-11" db="EMBL/GenBank/DDBJ databases">
        <authorList>
            <person name="Varghese N."/>
            <person name="Submissions S."/>
        </authorList>
    </citation>
    <scope>NUCLEOTIDE SEQUENCE [LARGE SCALE GENOMIC DNA]</scope>
    <source>
        <strain evidence="2">DSM 26134</strain>
    </source>
</reference>
<dbReference type="AlphaFoldDB" id="A0A1M6WB44"/>
<keyword evidence="2" id="KW-1185">Reference proteome</keyword>
<accession>A0A1M6WB44</accession>
<name>A0A1M6WB44_REIAG</name>
<evidence type="ECO:0000313" key="2">
    <source>
        <dbReference type="Proteomes" id="UP000184474"/>
    </source>
</evidence>
<dbReference type="Proteomes" id="UP000184474">
    <property type="component" value="Unassembled WGS sequence"/>
</dbReference>
<evidence type="ECO:0000313" key="1">
    <source>
        <dbReference type="EMBL" id="SHK90888.1"/>
    </source>
</evidence>
<sequence length="126" mass="13502">MADIDVTMTVDTVKLSAGDSVADCCTLSDNNGDPSGSEDFDIQGDTGQTVQFSIVAADGTTPVSFKEFRYEGGDSGVFDPMPSADEWTGTIAGVKGQQETYYIDFYVPSIQTDFYTLDPRVDVKGP</sequence>
<dbReference type="STRING" id="156994.SAMN04488028_11126"/>
<dbReference type="RefSeq" id="WP_073125353.1">
    <property type="nucleotide sequence ID" value="NZ_FRAA01000011.1"/>
</dbReference>
<organism evidence="1 2">
    <name type="scientific">Reichenbachiella agariperforans</name>
    <dbReference type="NCBI Taxonomy" id="156994"/>
    <lineage>
        <taxon>Bacteria</taxon>
        <taxon>Pseudomonadati</taxon>
        <taxon>Bacteroidota</taxon>
        <taxon>Cytophagia</taxon>
        <taxon>Cytophagales</taxon>
        <taxon>Reichenbachiellaceae</taxon>
        <taxon>Reichenbachiella</taxon>
    </lineage>
</organism>
<proteinExistence type="predicted"/>
<gene>
    <name evidence="1" type="ORF">SAMN04488028_11126</name>
</gene>